<dbReference type="GO" id="GO:0008168">
    <property type="term" value="F:methyltransferase activity"/>
    <property type="evidence" value="ECO:0007669"/>
    <property type="project" value="UniProtKB-KW"/>
</dbReference>
<keyword evidence="1" id="KW-0808">Transferase</keyword>
<dbReference type="GO" id="GO:0032259">
    <property type="term" value="P:methylation"/>
    <property type="evidence" value="ECO:0007669"/>
    <property type="project" value="UniProtKB-KW"/>
</dbReference>
<name>K1RZP8_9ZZZZ</name>
<keyword evidence="1" id="KW-0489">Methyltransferase</keyword>
<dbReference type="AlphaFoldDB" id="K1RZP8"/>
<reference evidence="1" key="1">
    <citation type="journal article" date="2013" name="Environ. Microbiol.">
        <title>Microbiota from the distal guts of lean and obese adolescents exhibit partial functional redundancy besides clear differences in community structure.</title>
        <authorList>
            <person name="Ferrer M."/>
            <person name="Ruiz A."/>
            <person name="Lanza F."/>
            <person name="Haange S.B."/>
            <person name="Oberbach A."/>
            <person name="Till H."/>
            <person name="Bargiela R."/>
            <person name="Campoy C."/>
            <person name="Segura M.T."/>
            <person name="Richter M."/>
            <person name="von Bergen M."/>
            <person name="Seifert J."/>
            <person name="Suarez A."/>
        </authorList>
    </citation>
    <scope>NUCLEOTIDE SEQUENCE</scope>
</reference>
<evidence type="ECO:0000313" key="1">
    <source>
        <dbReference type="EMBL" id="EKC46940.1"/>
    </source>
</evidence>
<feature type="non-terminal residue" evidence="1">
    <location>
        <position position="153"/>
    </location>
</feature>
<dbReference type="EMBL" id="AJWZ01010971">
    <property type="protein sequence ID" value="EKC46940.1"/>
    <property type="molecule type" value="Genomic_DNA"/>
</dbReference>
<accession>K1RZP8</accession>
<organism evidence="1">
    <name type="scientific">human gut metagenome</name>
    <dbReference type="NCBI Taxonomy" id="408170"/>
    <lineage>
        <taxon>unclassified sequences</taxon>
        <taxon>metagenomes</taxon>
        <taxon>organismal metagenomes</taxon>
    </lineage>
</organism>
<gene>
    <name evidence="1" type="ORF">OBE_15967</name>
</gene>
<proteinExistence type="predicted"/>
<protein>
    <submittedName>
        <fullName evidence="1">DNA methylase</fullName>
    </submittedName>
</protein>
<sequence>MNTRDLPGSLDFVQCVDGKDTIIQDYAQVDGWQNAEVMDIIAQLEQSITTREIPPVPAVNFHITDDNIGEGGPKQKFARNIAAIETLFKLESENRNATTEEQEILSNYVGWGGLADAFDPDKGNWAKEYQTLKNLLSEDEYAAARASTLNAHY</sequence>
<comment type="caution">
    <text evidence="1">The sequence shown here is derived from an EMBL/GenBank/DDBJ whole genome shotgun (WGS) entry which is preliminary data.</text>
</comment>